<gene>
    <name evidence="14" type="ORF">PYH38_003728</name>
</gene>
<evidence type="ECO:0000313" key="14">
    <source>
        <dbReference type="EMBL" id="WEX84818.1"/>
    </source>
</evidence>
<keyword evidence="15" id="KW-1185">Reference proteome</keyword>
<keyword evidence="4" id="KW-0050">Antiport</keyword>
<evidence type="ECO:0000256" key="6">
    <source>
        <dbReference type="ARBA" id="ARBA00022692"/>
    </source>
</evidence>
<evidence type="ECO:0000256" key="7">
    <source>
        <dbReference type="ARBA" id="ARBA00022958"/>
    </source>
</evidence>
<dbReference type="Pfam" id="PF00999">
    <property type="entry name" value="Na_H_Exchanger"/>
    <property type="match status" value="1"/>
</dbReference>
<evidence type="ECO:0000256" key="4">
    <source>
        <dbReference type="ARBA" id="ARBA00022449"/>
    </source>
</evidence>
<dbReference type="NCBIfam" id="TIGR00932">
    <property type="entry name" value="2a37"/>
    <property type="match status" value="1"/>
</dbReference>
<keyword evidence="7" id="KW-0630">Potassium</keyword>
<evidence type="ECO:0000256" key="1">
    <source>
        <dbReference type="ARBA" id="ARBA00004141"/>
    </source>
</evidence>
<comment type="similarity">
    <text evidence="2">Belongs to the monovalent cation:proton antiporter 2 (CPA2) transporter (TC 2.A.37) family.</text>
</comment>
<feature type="transmembrane region" description="Helical" evidence="12">
    <location>
        <begin position="6"/>
        <end position="25"/>
    </location>
</feature>
<evidence type="ECO:0000256" key="3">
    <source>
        <dbReference type="ARBA" id="ARBA00022448"/>
    </source>
</evidence>
<feature type="transmembrane region" description="Helical" evidence="12">
    <location>
        <begin position="360"/>
        <end position="379"/>
    </location>
</feature>
<dbReference type="InterPro" id="IPR038770">
    <property type="entry name" value="Na+/solute_symporter_sf"/>
</dbReference>
<comment type="subcellular location">
    <subcellularLocation>
        <location evidence="1">Membrane</location>
        <topology evidence="1">Multi-pass membrane protein</topology>
    </subcellularLocation>
</comment>
<evidence type="ECO:0000256" key="8">
    <source>
        <dbReference type="ARBA" id="ARBA00022989"/>
    </source>
</evidence>
<feature type="transmembrane region" description="Helical" evidence="12">
    <location>
        <begin position="114"/>
        <end position="133"/>
    </location>
</feature>
<keyword evidence="9" id="KW-0406">Ion transport</keyword>
<keyword evidence="3" id="KW-0813">Transport</keyword>
<dbReference type="PANTHER" id="PTHR46157">
    <property type="entry name" value="K(+) EFFLUX ANTIPORTER 3, CHLOROPLASTIC"/>
    <property type="match status" value="1"/>
</dbReference>
<accession>A0ABY8D4T5</accession>
<feature type="transmembrane region" description="Helical" evidence="12">
    <location>
        <begin position="294"/>
        <end position="315"/>
    </location>
</feature>
<keyword evidence="5" id="KW-0633">Potassium transport</keyword>
<dbReference type="Gene3D" id="3.40.50.720">
    <property type="entry name" value="NAD(P)-binding Rossmann-like Domain"/>
    <property type="match status" value="1"/>
</dbReference>
<feature type="transmembrane region" description="Helical" evidence="12">
    <location>
        <begin position="270"/>
        <end position="288"/>
    </location>
</feature>
<evidence type="ECO:0000256" key="10">
    <source>
        <dbReference type="ARBA" id="ARBA00023136"/>
    </source>
</evidence>
<dbReference type="Pfam" id="PF02254">
    <property type="entry name" value="TrkA_N"/>
    <property type="match status" value="1"/>
</dbReference>
<feature type="transmembrane region" description="Helical" evidence="12">
    <location>
        <begin position="32"/>
        <end position="50"/>
    </location>
</feature>
<feature type="domain" description="RCK N-terminal" evidence="13">
    <location>
        <begin position="401"/>
        <end position="517"/>
    </location>
</feature>
<evidence type="ECO:0000256" key="11">
    <source>
        <dbReference type="SAM" id="MobiDB-lite"/>
    </source>
</evidence>
<evidence type="ECO:0000256" key="2">
    <source>
        <dbReference type="ARBA" id="ARBA00005551"/>
    </source>
</evidence>
<feature type="compositionally biased region" description="Basic and acidic residues" evidence="11">
    <location>
        <begin position="610"/>
        <end position="619"/>
    </location>
</feature>
<dbReference type="PANTHER" id="PTHR46157:SF8">
    <property type="entry name" value="GLUTATHIONE-REGULATED POTASSIUM-EFFLUX SYSTEM PROTEIN"/>
    <property type="match status" value="1"/>
</dbReference>
<protein>
    <submittedName>
        <fullName evidence="14">Monovalent cation:proton antiporter-2 (CPA2) family protein</fullName>
    </submittedName>
</protein>
<dbReference type="InterPro" id="IPR003148">
    <property type="entry name" value="RCK_N"/>
</dbReference>
<proteinExistence type="inferred from homology"/>
<sequence length="619" mass="66727">METTPILYSQALMLLGGAVLAAPLFKRLGLGTILGYLAAGILIGPVAQRITEGEEILHVSELGVVFLLFIIGLELKPSRLWQMRRDIFGLGTAQVVLTGLALSFLIAFTGLLTGAASIITGFGLALSSTAFAMQILDEGNDANTRYGQRAFSILLLQDLAIVPLLALIPLMAAQAPEDTTTPLEDFAIAITAVAALFAAGRYLLNPLFQIIARTGARDVMIAAALLVVMGAATMMQLAGLSMAMGAFLAGVLLAESSYRHELEADIEPFRGILQALFFMAVGLSLELGVVVENYLLIIVAVPLLMLVKSLILYWLCRAAGSPHNDAVRIGLLLPQGGEFGFVLFTAAAAAGVFSQGTSSLLVAIVTLSMALTPVAAMLSQRLMHEQDEMADEIEEDFEGAGADVLMIGFSRFGQIAAQILLAGGRDVTIIDHSAARVRQAATFGFRIYFGDGNRLDVLRAAGIERAKIVAVCTQKKETTDRIIDLVQAEYPNARLFARSYDRLHTLELRARGIDYELRETFESGLLFGRKTLESLGVGGDEAIAIMDDIRRRDEARLVLQEAEGISAGRDMLHSRPVRPEPLVRPKKEVNHTAETEERILPTLPANGQPRLDETLAKTD</sequence>
<dbReference type="InterPro" id="IPR004771">
    <property type="entry name" value="K/H_exchanger"/>
</dbReference>
<evidence type="ECO:0000313" key="15">
    <source>
        <dbReference type="Proteomes" id="UP001235547"/>
    </source>
</evidence>
<keyword evidence="10 12" id="KW-0472">Membrane</keyword>
<feature type="transmembrane region" description="Helical" evidence="12">
    <location>
        <begin position="336"/>
        <end position="354"/>
    </location>
</feature>
<dbReference type="Proteomes" id="UP001235547">
    <property type="component" value="Chromosome 1"/>
</dbReference>
<dbReference type="InterPro" id="IPR006153">
    <property type="entry name" value="Cation/H_exchanger_TM"/>
</dbReference>
<dbReference type="SUPFAM" id="SSF51735">
    <property type="entry name" value="NAD(P)-binding Rossmann-fold domains"/>
    <property type="match status" value="1"/>
</dbReference>
<reference evidence="14 15" key="1">
    <citation type="submission" date="2023-03" db="EMBL/GenBank/DDBJ databases">
        <authorList>
            <person name="Kaur S."/>
            <person name="Espinosa-Saiz D."/>
            <person name="Velazquez E."/>
            <person name="Menendez E."/>
            <person name="diCenzo G.C."/>
        </authorList>
    </citation>
    <scope>NUCLEOTIDE SEQUENCE [LARGE SCALE GENOMIC DNA]</scope>
    <source>
        <strain evidence="14 15">LMG 27395</strain>
    </source>
</reference>
<dbReference type="EMBL" id="CP120371">
    <property type="protein sequence ID" value="WEX84818.1"/>
    <property type="molecule type" value="Genomic_DNA"/>
</dbReference>
<feature type="transmembrane region" description="Helical" evidence="12">
    <location>
        <begin position="56"/>
        <end position="75"/>
    </location>
</feature>
<evidence type="ECO:0000256" key="9">
    <source>
        <dbReference type="ARBA" id="ARBA00023065"/>
    </source>
</evidence>
<feature type="transmembrane region" description="Helical" evidence="12">
    <location>
        <begin position="216"/>
        <end position="234"/>
    </location>
</feature>
<feature type="region of interest" description="Disordered" evidence="11">
    <location>
        <begin position="569"/>
        <end position="619"/>
    </location>
</feature>
<feature type="transmembrane region" description="Helical" evidence="12">
    <location>
        <begin position="87"/>
        <end position="108"/>
    </location>
</feature>
<dbReference type="RefSeq" id="WP_280735735.1">
    <property type="nucleotide sequence ID" value="NZ_CP120368.1"/>
</dbReference>
<feature type="transmembrane region" description="Helical" evidence="12">
    <location>
        <begin position="186"/>
        <end position="204"/>
    </location>
</feature>
<organism evidence="14 15">
    <name type="scientific">Sinorhizobium numidicum</name>
    <dbReference type="NCBI Taxonomy" id="680248"/>
    <lineage>
        <taxon>Bacteria</taxon>
        <taxon>Pseudomonadati</taxon>
        <taxon>Pseudomonadota</taxon>
        <taxon>Alphaproteobacteria</taxon>
        <taxon>Hyphomicrobiales</taxon>
        <taxon>Rhizobiaceae</taxon>
        <taxon>Sinorhizobium/Ensifer group</taxon>
        <taxon>Sinorhizobium</taxon>
    </lineage>
</organism>
<evidence type="ECO:0000259" key="13">
    <source>
        <dbReference type="PROSITE" id="PS51201"/>
    </source>
</evidence>
<dbReference type="Gene3D" id="1.20.1530.20">
    <property type="match status" value="1"/>
</dbReference>
<dbReference type="InterPro" id="IPR036291">
    <property type="entry name" value="NAD(P)-bd_dom_sf"/>
</dbReference>
<evidence type="ECO:0000256" key="5">
    <source>
        <dbReference type="ARBA" id="ARBA00022538"/>
    </source>
</evidence>
<dbReference type="PROSITE" id="PS51201">
    <property type="entry name" value="RCK_N"/>
    <property type="match status" value="1"/>
</dbReference>
<evidence type="ECO:0000256" key="12">
    <source>
        <dbReference type="SAM" id="Phobius"/>
    </source>
</evidence>
<feature type="transmembrane region" description="Helical" evidence="12">
    <location>
        <begin position="153"/>
        <end position="174"/>
    </location>
</feature>
<keyword evidence="6 12" id="KW-0812">Transmembrane</keyword>
<name>A0ABY8D4T5_9HYPH</name>
<feature type="compositionally biased region" description="Basic and acidic residues" evidence="11">
    <location>
        <begin position="570"/>
        <end position="599"/>
    </location>
</feature>
<keyword evidence="8 12" id="KW-1133">Transmembrane helix</keyword>